<keyword evidence="4" id="KW-0508">mRNA splicing</keyword>
<dbReference type="PANTHER" id="PTHR48028:SF4">
    <property type="entry name" value="SC35-LIKE SPLICING FACTOR"/>
    <property type="match status" value="1"/>
</dbReference>
<keyword evidence="5" id="KW-0539">Nucleus</keyword>
<dbReference type="EMBL" id="ML994144">
    <property type="protein sequence ID" value="KAF2198432.1"/>
    <property type="molecule type" value="Genomic_DNA"/>
</dbReference>
<dbReference type="OrthoDB" id="6730379at2759"/>
<name>A0A9P4JKM4_9PLEO</name>
<dbReference type="GO" id="GO:0006397">
    <property type="term" value="P:mRNA processing"/>
    <property type="evidence" value="ECO:0007669"/>
    <property type="project" value="UniProtKB-KW"/>
</dbReference>
<dbReference type="Gene3D" id="3.30.70.330">
    <property type="match status" value="2"/>
</dbReference>
<reference evidence="9" key="1">
    <citation type="journal article" date="2020" name="Stud. Mycol.">
        <title>101 Dothideomycetes genomes: a test case for predicting lifestyles and emergence of pathogens.</title>
        <authorList>
            <person name="Haridas S."/>
            <person name="Albert R."/>
            <person name="Binder M."/>
            <person name="Bloem J."/>
            <person name="Labutti K."/>
            <person name="Salamov A."/>
            <person name="Andreopoulos B."/>
            <person name="Baker S."/>
            <person name="Barry K."/>
            <person name="Bills G."/>
            <person name="Bluhm B."/>
            <person name="Cannon C."/>
            <person name="Castanera R."/>
            <person name="Culley D."/>
            <person name="Daum C."/>
            <person name="Ezra D."/>
            <person name="Gonzalez J."/>
            <person name="Henrissat B."/>
            <person name="Kuo A."/>
            <person name="Liang C."/>
            <person name="Lipzen A."/>
            <person name="Lutzoni F."/>
            <person name="Magnuson J."/>
            <person name="Mondo S."/>
            <person name="Nolan M."/>
            <person name="Ohm R."/>
            <person name="Pangilinan J."/>
            <person name="Park H.-J."/>
            <person name="Ramirez L."/>
            <person name="Alfaro M."/>
            <person name="Sun H."/>
            <person name="Tritt A."/>
            <person name="Yoshinaga Y."/>
            <person name="Zwiers L.-H."/>
            <person name="Turgeon B."/>
            <person name="Goodwin S."/>
            <person name="Spatafora J."/>
            <person name="Crous P."/>
            <person name="Grigoriev I."/>
        </authorList>
    </citation>
    <scope>NUCLEOTIDE SEQUENCE</scope>
    <source>
        <strain evidence="9">ATCC 74209</strain>
    </source>
</reference>
<feature type="domain" description="RRM" evidence="8">
    <location>
        <begin position="142"/>
        <end position="219"/>
    </location>
</feature>
<dbReference type="PROSITE" id="PS50102">
    <property type="entry name" value="RRM"/>
    <property type="match status" value="2"/>
</dbReference>
<evidence type="ECO:0000256" key="5">
    <source>
        <dbReference type="ARBA" id="ARBA00023242"/>
    </source>
</evidence>
<dbReference type="Proteomes" id="UP000799536">
    <property type="component" value="Unassembled WGS sequence"/>
</dbReference>
<evidence type="ECO:0000256" key="4">
    <source>
        <dbReference type="ARBA" id="ARBA00023187"/>
    </source>
</evidence>
<dbReference type="PANTHER" id="PTHR48028">
    <property type="entry name" value="GLYCINE-RICH RNA-BINDING PROTEIN RZ1A"/>
    <property type="match status" value="1"/>
</dbReference>
<proteinExistence type="predicted"/>
<sequence length="344" mass="38282">MFLLRRSAARALSAAPSKAAFSSPRSITTFTPAAFQSQRQQRITSLFQRRFLTDDATKTQTDADKLAEDKAVEAATSGAPQTLTEEFAQTAAEAPVDENIAPVEAEHAEGASADALGAAAGHAVPQTRNNRPFAVPAADPNRQLYIGNLFFEVTEDQLKAIFSRFGPIEELRLIRGPNGNSRGFGYITFENLADATAAVENLDMQVFEGRNMIVQYQRPRPQRLNQRAQQPYEAKNPPSRVLFIGNMSFQMSDKDLSDLFRDIRNVMDVRVAIDRRTGQPRGFAHADFIDVDSAVQAKKILQEKTIYGRKLRVDFGNGQTKQERDQERGPRQPREPAEPRGDDL</sequence>
<evidence type="ECO:0000256" key="6">
    <source>
        <dbReference type="PROSITE-ProRule" id="PRU00176"/>
    </source>
</evidence>
<feature type="region of interest" description="Disordered" evidence="7">
    <location>
        <begin position="311"/>
        <end position="344"/>
    </location>
</feature>
<protein>
    <recommendedName>
        <fullName evidence="8">RRM domain-containing protein</fullName>
    </recommendedName>
</protein>
<dbReference type="Pfam" id="PF00076">
    <property type="entry name" value="RRM_1"/>
    <property type="match status" value="2"/>
</dbReference>
<feature type="compositionally biased region" description="Basic and acidic residues" evidence="7">
    <location>
        <begin position="321"/>
        <end position="344"/>
    </location>
</feature>
<dbReference type="InterPro" id="IPR000504">
    <property type="entry name" value="RRM_dom"/>
</dbReference>
<feature type="domain" description="RRM" evidence="8">
    <location>
        <begin position="240"/>
        <end position="318"/>
    </location>
</feature>
<evidence type="ECO:0000259" key="8">
    <source>
        <dbReference type="PROSITE" id="PS50102"/>
    </source>
</evidence>
<dbReference type="InterPro" id="IPR035979">
    <property type="entry name" value="RBD_domain_sf"/>
</dbReference>
<keyword evidence="10" id="KW-1185">Reference proteome</keyword>
<gene>
    <name evidence="9" type="ORF">GQ43DRAFT_443347</name>
</gene>
<evidence type="ECO:0000256" key="1">
    <source>
        <dbReference type="ARBA" id="ARBA00004123"/>
    </source>
</evidence>
<evidence type="ECO:0000256" key="3">
    <source>
        <dbReference type="ARBA" id="ARBA00022884"/>
    </source>
</evidence>
<dbReference type="InterPro" id="IPR012677">
    <property type="entry name" value="Nucleotide-bd_a/b_plait_sf"/>
</dbReference>
<dbReference type="SUPFAM" id="SSF54928">
    <property type="entry name" value="RNA-binding domain, RBD"/>
    <property type="match status" value="2"/>
</dbReference>
<evidence type="ECO:0000313" key="9">
    <source>
        <dbReference type="EMBL" id="KAF2198432.1"/>
    </source>
</evidence>
<evidence type="ECO:0000256" key="7">
    <source>
        <dbReference type="SAM" id="MobiDB-lite"/>
    </source>
</evidence>
<evidence type="ECO:0000313" key="10">
    <source>
        <dbReference type="Proteomes" id="UP000799536"/>
    </source>
</evidence>
<comment type="caution">
    <text evidence="9">The sequence shown here is derived from an EMBL/GenBank/DDBJ whole genome shotgun (WGS) entry which is preliminary data.</text>
</comment>
<dbReference type="GO" id="GO:0003723">
    <property type="term" value="F:RNA binding"/>
    <property type="evidence" value="ECO:0007669"/>
    <property type="project" value="UniProtKB-UniRule"/>
</dbReference>
<organism evidence="9 10">
    <name type="scientific">Delitschia confertaspora ATCC 74209</name>
    <dbReference type="NCBI Taxonomy" id="1513339"/>
    <lineage>
        <taxon>Eukaryota</taxon>
        <taxon>Fungi</taxon>
        <taxon>Dikarya</taxon>
        <taxon>Ascomycota</taxon>
        <taxon>Pezizomycotina</taxon>
        <taxon>Dothideomycetes</taxon>
        <taxon>Pleosporomycetidae</taxon>
        <taxon>Pleosporales</taxon>
        <taxon>Delitschiaceae</taxon>
        <taxon>Delitschia</taxon>
    </lineage>
</organism>
<dbReference type="InterPro" id="IPR051106">
    <property type="entry name" value="RNA-bind/splicing_reg"/>
</dbReference>
<keyword evidence="2" id="KW-0507">mRNA processing</keyword>
<accession>A0A9P4JKM4</accession>
<keyword evidence="3 6" id="KW-0694">RNA-binding</keyword>
<dbReference type="GO" id="GO:0008380">
    <property type="term" value="P:RNA splicing"/>
    <property type="evidence" value="ECO:0007669"/>
    <property type="project" value="UniProtKB-KW"/>
</dbReference>
<dbReference type="CDD" id="cd00590">
    <property type="entry name" value="RRM_SF"/>
    <property type="match status" value="1"/>
</dbReference>
<dbReference type="GO" id="GO:0005634">
    <property type="term" value="C:nucleus"/>
    <property type="evidence" value="ECO:0007669"/>
    <property type="project" value="UniProtKB-SubCell"/>
</dbReference>
<dbReference type="AlphaFoldDB" id="A0A9P4JKM4"/>
<dbReference type="SMART" id="SM00360">
    <property type="entry name" value="RRM"/>
    <property type="match status" value="2"/>
</dbReference>
<evidence type="ECO:0000256" key="2">
    <source>
        <dbReference type="ARBA" id="ARBA00022664"/>
    </source>
</evidence>
<comment type="subcellular location">
    <subcellularLocation>
        <location evidence="1">Nucleus</location>
    </subcellularLocation>
</comment>